<dbReference type="InterPro" id="IPR011335">
    <property type="entry name" value="Restrct_endonuc-II-like"/>
</dbReference>
<evidence type="ECO:0000256" key="1">
    <source>
        <dbReference type="ARBA" id="ARBA00022722"/>
    </source>
</evidence>
<evidence type="ECO:0000256" key="3">
    <source>
        <dbReference type="ARBA" id="ARBA00022801"/>
    </source>
</evidence>
<reference evidence="6" key="1">
    <citation type="submission" date="2017-09" db="EMBL/GenBank/DDBJ databases">
        <title>Depth-based differentiation of microbial function through sediment-hosted aquifers and enrichment of novel symbionts in the deep terrestrial subsurface.</title>
        <authorList>
            <person name="Probst A.J."/>
            <person name="Ladd B."/>
            <person name="Jarett J.K."/>
            <person name="Geller-Mcgrath D.E."/>
            <person name="Sieber C.M.K."/>
            <person name="Emerson J.B."/>
            <person name="Anantharaman K."/>
            <person name="Thomas B.C."/>
            <person name="Malmstrom R."/>
            <person name="Stieglmeier M."/>
            <person name="Klingl A."/>
            <person name="Woyke T."/>
            <person name="Ryan C.M."/>
            <person name="Banfield J.F."/>
        </authorList>
    </citation>
    <scope>NUCLEOTIDE SEQUENCE [LARGE SCALE GENOMIC DNA]</scope>
</reference>
<dbReference type="Proteomes" id="UP000228762">
    <property type="component" value="Unassembled WGS sequence"/>
</dbReference>
<evidence type="ECO:0000256" key="2">
    <source>
        <dbReference type="ARBA" id="ARBA00022759"/>
    </source>
</evidence>
<name>A0A2M7EKV2_9BACT</name>
<evidence type="ECO:0000313" key="6">
    <source>
        <dbReference type="Proteomes" id="UP000228762"/>
    </source>
</evidence>
<dbReference type="Gene3D" id="3.40.600.10">
    <property type="entry name" value="DNA mismatch repair MutH/Restriction endonuclease, type II"/>
    <property type="match status" value="1"/>
</dbReference>
<feature type="non-terminal residue" evidence="5">
    <location>
        <position position="49"/>
    </location>
</feature>
<keyword evidence="2" id="KW-0255">Endonuclease</keyword>
<gene>
    <name evidence="5" type="ORF">COW57_00760</name>
</gene>
<dbReference type="AlphaFoldDB" id="A0A2M7EKV2"/>
<dbReference type="GO" id="GO:0003677">
    <property type="term" value="F:DNA binding"/>
    <property type="evidence" value="ECO:0007669"/>
    <property type="project" value="InterPro"/>
</dbReference>
<evidence type="ECO:0000259" key="4">
    <source>
        <dbReference type="Pfam" id="PF02976"/>
    </source>
</evidence>
<proteinExistence type="predicted"/>
<dbReference type="SUPFAM" id="SSF52980">
    <property type="entry name" value="Restriction endonuclease-like"/>
    <property type="match status" value="1"/>
</dbReference>
<feature type="non-terminal residue" evidence="5">
    <location>
        <position position="1"/>
    </location>
</feature>
<organism evidence="5 6">
    <name type="scientific">Candidatus Roizmanbacteria bacterium CG17_big_fil_post_rev_8_21_14_2_50_39_7</name>
    <dbReference type="NCBI Taxonomy" id="1974858"/>
    <lineage>
        <taxon>Bacteria</taxon>
        <taxon>Candidatus Roizmaniibacteriota</taxon>
    </lineage>
</organism>
<dbReference type="InterPro" id="IPR011337">
    <property type="entry name" value="DNA_rep_MutH/RE_typeII_Sau3AI"/>
</dbReference>
<keyword evidence="3" id="KW-0378">Hydrolase</keyword>
<dbReference type="GO" id="GO:0004519">
    <property type="term" value="F:endonuclease activity"/>
    <property type="evidence" value="ECO:0007669"/>
    <property type="project" value="UniProtKB-KW"/>
</dbReference>
<dbReference type="GO" id="GO:0016787">
    <property type="term" value="F:hydrolase activity"/>
    <property type="evidence" value="ECO:0007669"/>
    <property type="project" value="UniProtKB-KW"/>
</dbReference>
<dbReference type="Pfam" id="PF02976">
    <property type="entry name" value="MutH"/>
    <property type="match status" value="1"/>
</dbReference>
<dbReference type="InterPro" id="IPR037057">
    <property type="entry name" value="DNA_rep_MutH/T2_RE_sf"/>
</dbReference>
<protein>
    <recommendedName>
        <fullName evidence="4">DNA mismatch repair MutH/Type II restriction enzyme Sau3AI domain-containing protein</fullName>
    </recommendedName>
</protein>
<accession>A0A2M7EKV2</accession>
<dbReference type="EMBL" id="PFEV01000035">
    <property type="protein sequence ID" value="PIV71214.1"/>
    <property type="molecule type" value="Genomic_DNA"/>
</dbReference>
<feature type="domain" description="DNA mismatch repair MutH/Type II restriction enzyme Sau3AI" evidence="4">
    <location>
        <begin position="2"/>
        <end position="44"/>
    </location>
</feature>
<sequence length="49" mass="6039">SKKRFSSKERLVFSMINYDTIINETWLLSSFLKKNKSLLLMFYLWFENQ</sequence>
<evidence type="ECO:0000313" key="5">
    <source>
        <dbReference type="EMBL" id="PIV71214.1"/>
    </source>
</evidence>
<keyword evidence="1" id="KW-0540">Nuclease</keyword>
<comment type="caution">
    <text evidence="5">The sequence shown here is derived from an EMBL/GenBank/DDBJ whole genome shotgun (WGS) entry which is preliminary data.</text>
</comment>